<proteinExistence type="predicted"/>
<gene>
    <name evidence="1" type="ORF">HHU12_04555</name>
</gene>
<dbReference type="Proteomes" id="UP000576082">
    <property type="component" value="Unassembled WGS sequence"/>
</dbReference>
<comment type="caution">
    <text evidence="1">The sequence shown here is derived from an EMBL/GenBank/DDBJ whole genome shotgun (WGS) entry which is preliminary data.</text>
</comment>
<protein>
    <submittedName>
        <fullName evidence="1">Uncharacterized protein</fullName>
    </submittedName>
</protein>
<evidence type="ECO:0000313" key="1">
    <source>
        <dbReference type="EMBL" id="NME67232.1"/>
    </source>
</evidence>
<reference evidence="1 2" key="1">
    <citation type="submission" date="2020-04" db="EMBL/GenBank/DDBJ databases">
        <title>Flammeovirga sp. SR4, a novel species isolated from seawater.</title>
        <authorList>
            <person name="Wang X."/>
        </authorList>
    </citation>
    <scope>NUCLEOTIDE SEQUENCE [LARGE SCALE GENOMIC DNA]</scope>
    <source>
        <strain evidence="1 2">ATCC 23126</strain>
    </source>
</reference>
<evidence type="ECO:0000313" key="2">
    <source>
        <dbReference type="Proteomes" id="UP000576082"/>
    </source>
</evidence>
<keyword evidence="2" id="KW-1185">Reference proteome</keyword>
<organism evidence="1 2">
    <name type="scientific">Flammeovirga aprica JL-4</name>
    <dbReference type="NCBI Taxonomy" id="694437"/>
    <lineage>
        <taxon>Bacteria</taxon>
        <taxon>Pseudomonadati</taxon>
        <taxon>Bacteroidota</taxon>
        <taxon>Cytophagia</taxon>
        <taxon>Cytophagales</taxon>
        <taxon>Flammeovirgaceae</taxon>
        <taxon>Flammeovirga</taxon>
    </lineage>
</organism>
<dbReference type="EMBL" id="JABANE010000008">
    <property type="protein sequence ID" value="NME67232.1"/>
    <property type="molecule type" value="Genomic_DNA"/>
</dbReference>
<sequence>MTFVIFLIAAYCCKEELSLYSIKKIMRGYISHSGIIKSLVLLMAFHLLNVSVNVNDRLLPKHMSNEIESIFELVSMHLFGEDAALPDNPSGEDEGQVIVGQINITWFLSNPSIITPASQVDIDELPTDEKLPIARPLFYTSPSYPTDTPPPKMA</sequence>
<accession>A0A7X9RTH1</accession>
<dbReference type="AlphaFoldDB" id="A0A7X9RTH1"/>
<name>A0A7X9RTH1_9BACT</name>